<protein>
    <recommendedName>
        <fullName evidence="3">Helix-turn-helix domain-containing protein</fullName>
    </recommendedName>
</protein>
<evidence type="ECO:0000313" key="1">
    <source>
        <dbReference type="EMBL" id="MFC1405686.1"/>
    </source>
</evidence>
<dbReference type="RefSeq" id="WP_037598497.1">
    <property type="nucleotide sequence ID" value="NZ_JBHEZZ010000023.1"/>
</dbReference>
<keyword evidence="2" id="KW-1185">Reference proteome</keyword>
<comment type="caution">
    <text evidence="1">The sequence shown here is derived from an EMBL/GenBank/DDBJ whole genome shotgun (WGS) entry which is preliminary data.</text>
</comment>
<name>A0ABV6UW58_9ACTN</name>
<organism evidence="1 2">
    <name type="scientific">Streptacidiphilus cavernicola</name>
    <dbReference type="NCBI Taxonomy" id="3342716"/>
    <lineage>
        <taxon>Bacteria</taxon>
        <taxon>Bacillati</taxon>
        <taxon>Actinomycetota</taxon>
        <taxon>Actinomycetes</taxon>
        <taxon>Kitasatosporales</taxon>
        <taxon>Streptomycetaceae</taxon>
        <taxon>Streptacidiphilus</taxon>
    </lineage>
</organism>
<gene>
    <name evidence="1" type="ORF">ACEZDJ_30795</name>
</gene>
<dbReference type="EMBL" id="JBHEZZ010000023">
    <property type="protein sequence ID" value="MFC1405686.1"/>
    <property type="molecule type" value="Genomic_DNA"/>
</dbReference>
<sequence>MQLHPLATVVDRIDPRGSYTTRDIADLLRVSDSTVHSLLGGHLLPGGRRRTAPGGGVRWAWTGRALLRAAQLRMDTRRRLPHQDLSPLTLWRLGCRCERCTAAHNDRDRDRRRQLADTVLTEDIRRQLLATVAAGAPASEAAAAVGVSAQRVYGVASRDQEFAAELAEAGWSLCAAGRADARCSTPAAYRDGCRGTGCRLARREANRRP</sequence>
<evidence type="ECO:0000313" key="2">
    <source>
        <dbReference type="Proteomes" id="UP001592528"/>
    </source>
</evidence>
<proteinExistence type="predicted"/>
<reference evidence="1 2" key="1">
    <citation type="submission" date="2024-09" db="EMBL/GenBank/DDBJ databases">
        <authorList>
            <person name="Lee S.D."/>
        </authorList>
    </citation>
    <scope>NUCLEOTIDE SEQUENCE [LARGE SCALE GENOMIC DNA]</scope>
    <source>
        <strain evidence="1 2">N1-5</strain>
    </source>
</reference>
<dbReference type="Proteomes" id="UP001592528">
    <property type="component" value="Unassembled WGS sequence"/>
</dbReference>
<accession>A0ABV6UW58</accession>
<evidence type="ECO:0008006" key="3">
    <source>
        <dbReference type="Google" id="ProtNLM"/>
    </source>
</evidence>